<evidence type="ECO:0000313" key="2">
    <source>
        <dbReference type="EMBL" id="KAA8916149.1"/>
    </source>
</evidence>
<dbReference type="EMBL" id="SWFS01000120">
    <property type="protein sequence ID" value="KAA8916149.1"/>
    <property type="molecule type" value="Genomic_DNA"/>
</dbReference>
<evidence type="ECO:0000256" key="1">
    <source>
        <dbReference type="SAM" id="MobiDB-lite"/>
    </source>
</evidence>
<dbReference type="Proteomes" id="UP000761534">
    <property type="component" value="Unassembled WGS sequence"/>
</dbReference>
<evidence type="ECO:0000313" key="3">
    <source>
        <dbReference type="Proteomes" id="UP000761534"/>
    </source>
</evidence>
<feature type="region of interest" description="Disordered" evidence="1">
    <location>
        <begin position="1"/>
        <end position="45"/>
    </location>
</feature>
<name>A0A642V8X3_9ASCO</name>
<sequence length="365" mass="41189">MAYVARGSYHQHSQSHSNVSTPYRGGGGGHRNAKSTDYGRKPKSQPAVIYGTGNIFTSDSPKAYAPLGYTIPPNPGPLRPEDFTNDTPLPAYPLRPPQVIHKPLGPTFEDTESQRPGYTSSRMRPAREHVEGKQLDPAAMIVKRQSGRRVPLMLGKNVITESTLDGGTVYLEKILKRERETTADPEENKEAKKQKKEKELRIKFEGEEEGDVNENTVKPENVLRMVDSSLVDTPEKGFPHQPPSRHTRHHSVDSSTVFADSRYVIRGNPPEYDYDPLRYPQHGFSRRIPPQSAYDHYSRPPPAAFYPGERPAYYLPPPPSAGPGYPGSPKARPYDYDYPVGPPMDLYRQQPDPRPQFDDRRRYQA</sequence>
<keyword evidence="3" id="KW-1185">Reference proteome</keyword>
<feature type="compositionally biased region" description="Polar residues" evidence="1">
    <location>
        <begin position="10"/>
        <end position="21"/>
    </location>
</feature>
<gene>
    <name evidence="2" type="ORF">TRICI_001698</name>
</gene>
<dbReference type="AlphaFoldDB" id="A0A642V8X3"/>
<dbReference type="OrthoDB" id="4085052at2759"/>
<organism evidence="2 3">
    <name type="scientific">Trichomonascus ciferrii</name>
    <dbReference type="NCBI Taxonomy" id="44093"/>
    <lineage>
        <taxon>Eukaryota</taxon>
        <taxon>Fungi</taxon>
        <taxon>Dikarya</taxon>
        <taxon>Ascomycota</taxon>
        <taxon>Saccharomycotina</taxon>
        <taxon>Dipodascomycetes</taxon>
        <taxon>Dipodascales</taxon>
        <taxon>Trichomonascaceae</taxon>
        <taxon>Trichomonascus</taxon>
        <taxon>Trichomonascus ciferrii complex</taxon>
    </lineage>
</organism>
<comment type="caution">
    <text evidence="2">The sequence shown here is derived from an EMBL/GenBank/DDBJ whole genome shotgun (WGS) entry which is preliminary data.</text>
</comment>
<accession>A0A642V8X3</accession>
<feature type="region of interest" description="Disordered" evidence="1">
    <location>
        <begin position="235"/>
        <end position="365"/>
    </location>
</feature>
<dbReference type="VEuPathDB" id="FungiDB:TRICI_001698"/>
<proteinExistence type="predicted"/>
<feature type="compositionally biased region" description="Basic and acidic residues" evidence="1">
    <location>
        <begin position="355"/>
        <end position="365"/>
    </location>
</feature>
<feature type="region of interest" description="Disordered" evidence="1">
    <location>
        <begin position="104"/>
        <end position="129"/>
    </location>
</feature>
<protein>
    <submittedName>
        <fullName evidence="2">Uncharacterized protein</fullName>
    </submittedName>
</protein>
<reference evidence="2" key="1">
    <citation type="journal article" date="2019" name="G3 (Bethesda)">
        <title>Genome Assemblies of Two Rare Opportunistic Yeast Pathogens: Diutina rugosa (syn. Candida rugosa) and Trichomonascus ciferrii (syn. Candida ciferrii).</title>
        <authorList>
            <person name="Mixao V."/>
            <person name="Saus E."/>
            <person name="Hansen A.P."/>
            <person name="Lass-Florl C."/>
            <person name="Gabaldon T."/>
        </authorList>
    </citation>
    <scope>NUCLEOTIDE SEQUENCE</scope>
    <source>
        <strain evidence="2">CBS 4856</strain>
    </source>
</reference>